<sequence>MCWVQHQRHTLAGAKLCTQWRTTPLPMDVMPSDMQIALELLPSVRLVSVEHLSAGAYKYESTVTFTSQVPQTSPTSPLLTVNDRLLTPNGAGADLFLSAKKTSVDHGLYNYSICHLDTGRKYFVRVAGINDRGAARPLSPQRLEFSFDQMRASGGLDVDGYRIEAELNSQFTTPSINTRLFHGRMTHQGDALASAQALAAGSASLHDIFSNGERVRIQNEQVTVCLDSNVAWQLYKTDTGLTVAGYTGTIITLSAPLSLALQSVVNLGTQLTVGITAAGPADPAACQAVVTRCSNHLFSYDTITATISLSTSLDNRLVDVIAANTWISNGSTLESAATCRTQLTAVTMTTLTLDHQCVEAATKLGTGNPNIYVHRELALLPLCERQDLWKVLSASSIASLLANLDASGGREPLPVFRIAEMKLMKEVTINCGDYIRLGGAYNDRQDDEALEALATSRIRGKCDTNGCDCVRFATARLQLGRLKDSTVAVSLVPRLDLLHGGFTRDIQRIVLTVTGPSVTYNVGGYRAQFGNEISSCVLGTGGNGGAFLNDDVGCLVWASGPLASDAARDKLPSERELENFAGIDEVRVKRAITETSGARVTVEDSGIHGGTTVYCDHDGFVTIHQAPTTPAISFDASDADVKAALETLRAVSNADVSRQVNKPGYDWRITFVEFAGSEKYIQSSNIITRFQRLELATNLLTSGGGVPIYTRVPGPVRLATTDVLSQLLLHGAISTAEKPCAVVHAVEAASQSVTEDVATITVSAPKAGPNTFLSGIFRVGFDGQWSPELPYDILAANMQAALVALSTIDNVLVARELTAGGYTWLVTFLQRKYGGNQHKRWLSPLAMRAPFGYKLEHLATLVVLRAAVDTTPELQHLLFGFEIGLISGIANAKDLATAVTALGVAGSVNVRFRDPAQTTVCSASATTKGLTIEFVSAQGHMPPFVATSTTAVGVTFRE</sequence>
<dbReference type="GeneID" id="36396793"/>
<dbReference type="OrthoDB" id="107976at2759"/>
<dbReference type="InterPro" id="IPR039269">
    <property type="entry name" value="ANKFN1"/>
</dbReference>
<protein>
    <submittedName>
        <fullName evidence="1">PROTEIN R07E4.1, ISOFORM A</fullName>
    </submittedName>
</protein>
<dbReference type="Proteomes" id="UP000054928">
    <property type="component" value="Unassembled WGS sequence"/>
</dbReference>
<dbReference type="AlphaFoldDB" id="A0A0P1AWG7"/>
<dbReference type="EMBL" id="CCYD01001572">
    <property type="protein sequence ID" value="CEG45444.1"/>
    <property type="molecule type" value="Genomic_DNA"/>
</dbReference>
<evidence type="ECO:0000313" key="2">
    <source>
        <dbReference type="Proteomes" id="UP000054928"/>
    </source>
</evidence>
<reference evidence="2" key="1">
    <citation type="submission" date="2014-09" db="EMBL/GenBank/DDBJ databases">
        <authorList>
            <person name="Sharma Rahul"/>
            <person name="Thines Marco"/>
        </authorList>
    </citation>
    <scope>NUCLEOTIDE SEQUENCE [LARGE SCALE GENOMIC DNA]</scope>
</reference>
<dbReference type="RefSeq" id="XP_024581813.1">
    <property type="nucleotide sequence ID" value="XM_024716189.1"/>
</dbReference>
<evidence type="ECO:0000313" key="1">
    <source>
        <dbReference type="EMBL" id="CEG45444.1"/>
    </source>
</evidence>
<proteinExistence type="predicted"/>
<keyword evidence="2" id="KW-1185">Reference proteome</keyword>
<organism evidence="1 2">
    <name type="scientific">Plasmopara halstedii</name>
    <name type="common">Downy mildew of sunflower</name>
    <dbReference type="NCBI Taxonomy" id="4781"/>
    <lineage>
        <taxon>Eukaryota</taxon>
        <taxon>Sar</taxon>
        <taxon>Stramenopiles</taxon>
        <taxon>Oomycota</taxon>
        <taxon>Peronosporomycetes</taxon>
        <taxon>Peronosporales</taxon>
        <taxon>Peronosporaceae</taxon>
        <taxon>Plasmopara</taxon>
    </lineage>
</organism>
<dbReference type="PANTHER" id="PTHR21437:SF1">
    <property type="entry name" value="WIDE AWAKE"/>
    <property type="match status" value="1"/>
</dbReference>
<name>A0A0P1AWG7_PLAHL</name>
<accession>A0A0P1AWG7</accession>
<dbReference type="PANTHER" id="PTHR21437">
    <property type="entry name" value="WIDE AWAKE"/>
    <property type="match status" value="1"/>
</dbReference>